<evidence type="ECO:0000313" key="5">
    <source>
        <dbReference type="Proteomes" id="UP000018320"/>
    </source>
</evidence>
<protein>
    <submittedName>
        <fullName evidence="4">3-hydroxy-3-methylglutaryl-coenzyme A reductase</fullName>
    </submittedName>
</protein>
<proteinExistence type="inferred from homology"/>
<evidence type="ECO:0000256" key="2">
    <source>
        <dbReference type="ARBA" id="ARBA00023002"/>
    </source>
</evidence>
<accession>V6TFQ5</accession>
<dbReference type="VEuPathDB" id="GiardiaDB:QR46_2289"/>
<dbReference type="EMBL" id="AHGT01000024">
    <property type="protein sequence ID" value="ESU37601.1"/>
    <property type="molecule type" value="Genomic_DNA"/>
</dbReference>
<name>V6TFQ5_GIAIN</name>
<feature type="region of interest" description="Disordered" evidence="3">
    <location>
        <begin position="712"/>
        <end position="751"/>
    </location>
</feature>
<evidence type="ECO:0000313" key="4">
    <source>
        <dbReference type="EMBL" id="ESU37601.1"/>
    </source>
</evidence>
<dbReference type="InterPro" id="IPR009029">
    <property type="entry name" value="HMG_CoA_Rdtase_sub-bd_dom_sf"/>
</dbReference>
<sequence>VDISLDYELKTGFAVETVMRTLQYPEERINWLEEHKAINSELGDELRAFAAVIGLDGPAQMYGFTNDARVRSASITSPIRSAYAEMRESSGKIKEIVCEDNTKRPSSPSLVVTDPLTNALQIALAQAKVRSDHEVSKYSRRIQALDTMSENVIGATMLPLSVVPDVLIDGTMYTVPISTEEPSVVAALAHVAKIFRVGKGVRTLGPTNPFILGQLIFMLIDGQWKHPMNLSELENLLSRSLATHLPNSRNYGKGIVSCYLRKLNDYILLEIGLDPGEAMGANMINGFMEAIAPDVERYLTKFGHVERLTSILSNSGAGREYEAIAKITVEDYAMAKNISMKKAENILRRIEALSQLAEMDTNRRITHNKGVLNGIIGVALACGQDTRAIDVANCQLGHTKPLVTHRFNSKELFLRVTARISAPIGVIGGSSKLFWGLSILGQAQENRISSGSLGRILAAVGLLQNFAALQALVTNGIQYGHMKLHNRKLVTRETPTPASASSSISASLQAVSIEPKTTPPKVTTPFMDSQDRDKNKLNTALNESLKRIEDIISHINYTPEEPNYEAKMMLTNGESDLYRYFSPAKLSPVRNLQQPSLRMQSPKRQSYALEKLASQTLLDRVRTRSPILSQSISSDSPFGAASTHQPTALSTLAKGLGQSASIYNGGQSADLFGSEHGKPTSSSTLTRQMSYSPNRLNSFSVVSDRTTSPVKSLEMEHWEGNSGARNELSTSKRPYNIVSPSNLKHNSWRNP</sequence>
<dbReference type="Pfam" id="PF00368">
    <property type="entry name" value="HMG-CoA_red"/>
    <property type="match status" value="1"/>
</dbReference>
<dbReference type="PANTHER" id="PTHR10572:SF24">
    <property type="entry name" value="3-HYDROXY-3-METHYLGLUTARYL-COENZYME A REDUCTASE"/>
    <property type="match status" value="1"/>
</dbReference>
<reference evidence="5" key="1">
    <citation type="submission" date="2012-02" db="EMBL/GenBank/DDBJ databases">
        <title>Genome sequencing of Giardia lamblia Genotypes A2 and B isolates (DH and GS) and comparative analysis with the genomes of Genotypes A1 and E (WB and Pig).</title>
        <authorList>
            <person name="Adam R."/>
            <person name="Dahlstrom E."/>
            <person name="Martens C."/>
            <person name="Bruno D."/>
            <person name="Barbian K."/>
            <person name="Porcella S.F."/>
            <person name="Nash T."/>
        </authorList>
    </citation>
    <scope>NUCLEOTIDE SEQUENCE</scope>
    <source>
        <strain evidence="5">DH</strain>
    </source>
</reference>
<dbReference type="PRINTS" id="PR00071">
    <property type="entry name" value="HMGCOARDTASE"/>
</dbReference>
<dbReference type="SUPFAM" id="SSF56542">
    <property type="entry name" value="Substrate-binding domain of HMG-CoA reductase"/>
    <property type="match status" value="1"/>
</dbReference>
<dbReference type="PANTHER" id="PTHR10572">
    <property type="entry name" value="3-HYDROXY-3-METHYLGLUTARYL-COENZYME A REDUCTASE"/>
    <property type="match status" value="1"/>
</dbReference>
<dbReference type="VEuPathDB" id="GiardiaDB:DHA2_152654"/>
<feature type="non-terminal residue" evidence="4">
    <location>
        <position position="1"/>
    </location>
</feature>
<organism evidence="4 5">
    <name type="scientific">Giardia intestinalis</name>
    <name type="common">Giardia lamblia</name>
    <dbReference type="NCBI Taxonomy" id="5741"/>
    <lineage>
        <taxon>Eukaryota</taxon>
        <taxon>Metamonada</taxon>
        <taxon>Diplomonadida</taxon>
        <taxon>Hexamitidae</taxon>
        <taxon>Giardiinae</taxon>
        <taxon>Giardia</taxon>
    </lineage>
</organism>
<dbReference type="Gene3D" id="3.30.70.420">
    <property type="entry name" value="Hydroxymethylglutaryl-CoA reductase, class I/II, NAD/NADP-binding domain"/>
    <property type="match status" value="1"/>
</dbReference>
<comment type="similarity">
    <text evidence="1">Belongs to the HMG-CoA reductase family.</text>
</comment>
<dbReference type="GO" id="GO:0004420">
    <property type="term" value="F:hydroxymethylglutaryl-CoA reductase (NADPH) activity"/>
    <property type="evidence" value="ECO:0007669"/>
    <property type="project" value="InterPro"/>
</dbReference>
<dbReference type="InterPro" id="IPR002202">
    <property type="entry name" value="HMG_CoA_Rdtase"/>
</dbReference>
<comment type="caution">
    <text evidence="4">The sequence shown here is derived from an EMBL/GenBank/DDBJ whole genome shotgun (WGS) entry which is preliminary data.</text>
</comment>
<gene>
    <name evidence="4" type="ORF">DHA2_152654</name>
</gene>
<dbReference type="Gene3D" id="3.90.770.10">
    <property type="entry name" value="3-hydroxy-3-methylglutaryl-coenzyme A Reductase, Chain A, domain 2"/>
    <property type="match status" value="2"/>
</dbReference>
<dbReference type="SUPFAM" id="SSF55035">
    <property type="entry name" value="NAD-binding domain of HMG-CoA reductase"/>
    <property type="match status" value="1"/>
</dbReference>
<evidence type="ECO:0000256" key="3">
    <source>
        <dbReference type="SAM" id="MobiDB-lite"/>
    </source>
</evidence>
<dbReference type="InterPro" id="IPR009023">
    <property type="entry name" value="HMG_CoA_Rdtase_NAD(P)-bd_sf"/>
</dbReference>
<reference evidence="4 5" key="2">
    <citation type="journal article" date="2013" name="Genome Biol. Evol.">
        <title>Genome sequencing of Giardia lamblia genotypes A2 and B isolates (DH and GS) and comparative analysis with the genomes of genotypes A1 and E (WB and Pig).</title>
        <authorList>
            <person name="Adam R.D."/>
            <person name="Dahlstrom E.W."/>
            <person name="Martens C.A."/>
            <person name="Bruno D.P."/>
            <person name="Barbian K.D."/>
            <person name="Ricklefs S.M."/>
            <person name="Hernandez M.M."/>
            <person name="Narla N.P."/>
            <person name="Patel R.B."/>
            <person name="Porcella S.F."/>
            <person name="Nash T.E."/>
        </authorList>
    </citation>
    <scope>NUCLEOTIDE SEQUENCE [LARGE SCALE GENOMIC DNA]</scope>
    <source>
        <strain evidence="4 5">DH</strain>
    </source>
</reference>
<dbReference type="Proteomes" id="UP000018320">
    <property type="component" value="Unassembled WGS sequence"/>
</dbReference>
<dbReference type="PROSITE" id="PS50065">
    <property type="entry name" value="HMG_COA_REDUCTASE_4"/>
    <property type="match status" value="1"/>
</dbReference>
<dbReference type="VEuPathDB" id="GiardiaDB:GL50803_007573"/>
<dbReference type="InterPro" id="IPR023074">
    <property type="entry name" value="HMG_CoA_Rdtase_cat_sf"/>
</dbReference>
<dbReference type="GO" id="GO:0015936">
    <property type="term" value="P:coenzyme A metabolic process"/>
    <property type="evidence" value="ECO:0007669"/>
    <property type="project" value="InterPro"/>
</dbReference>
<evidence type="ECO:0000256" key="1">
    <source>
        <dbReference type="ARBA" id="ARBA00007661"/>
    </source>
</evidence>
<dbReference type="VEuPathDB" id="GiardiaDB:GL50581_2079"/>
<keyword evidence="2" id="KW-0560">Oxidoreductase</keyword>
<dbReference type="AlphaFoldDB" id="V6TFQ5"/>
<feature type="compositionally biased region" description="Polar residues" evidence="3">
    <location>
        <begin position="723"/>
        <end position="751"/>
    </location>
</feature>